<gene>
    <name evidence="2" type="ORF">H1B27_10245</name>
</gene>
<dbReference type="EMBL" id="JACEGD010000008">
    <property type="protein sequence ID" value="MBH5386662.1"/>
    <property type="molecule type" value="Genomic_DNA"/>
</dbReference>
<protein>
    <recommendedName>
        <fullName evidence="4">LysM domain-containing protein</fullName>
    </recommendedName>
</protein>
<proteinExistence type="predicted"/>
<dbReference type="RefSeq" id="WP_197965960.1">
    <property type="nucleotide sequence ID" value="NZ_JACEGD010000008.1"/>
</dbReference>
<evidence type="ECO:0000313" key="2">
    <source>
        <dbReference type="EMBL" id="MBH5386662.1"/>
    </source>
</evidence>
<evidence type="ECO:0000313" key="3">
    <source>
        <dbReference type="Proteomes" id="UP001194539"/>
    </source>
</evidence>
<comment type="caution">
    <text evidence="2">The sequence shown here is derived from an EMBL/GenBank/DDBJ whole genome shotgun (WGS) entry which is preliminary data.</text>
</comment>
<dbReference type="Proteomes" id="UP001194539">
    <property type="component" value="Unassembled WGS sequence"/>
</dbReference>
<keyword evidence="3" id="KW-1185">Reference proteome</keyword>
<feature type="region of interest" description="Disordered" evidence="1">
    <location>
        <begin position="1792"/>
        <end position="1812"/>
    </location>
</feature>
<name>A0ABS0P080_9BRAD</name>
<evidence type="ECO:0000256" key="1">
    <source>
        <dbReference type="SAM" id="MobiDB-lite"/>
    </source>
</evidence>
<organism evidence="2 3">
    <name type="scientific">Bradyrhizobium diversitatis</name>
    <dbReference type="NCBI Taxonomy" id="2755406"/>
    <lineage>
        <taxon>Bacteria</taxon>
        <taxon>Pseudomonadati</taxon>
        <taxon>Pseudomonadota</taxon>
        <taxon>Alphaproteobacteria</taxon>
        <taxon>Hyphomicrobiales</taxon>
        <taxon>Nitrobacteraceae</taxon>
        <taxon>Bradyrhizobium</taxon>
    </lineage>
</organism>
<reference evidence="2 3" key="1">
    <citation type="submission" date="2020-07" db="EMBL/GenBank/DDBJ databases">
        <title>Bradyrhizobium diversity isolated from nodules of indigenous legumes of Western Australia.</title>
        <authorList>
            <person name="Klepa M.S."/>
        </authorList>
    </citation>
    <scope>NUCLEOTIDE SEQUENCE [LARGE SCALE GENOMIC DNA]</scope>
    <source>
        <strain evidence="2 3">CNPSo 4019</strain>
    </source>
</reference>
<evidence type="ECO:0008006" key="4">
    <source>
        <dbReference type="Google" id="ProtNLM"/>
    </source>
</evidence>
<accession>A0ABS0P080</accession>
<sequence length="3535" mass="381388">MPFSLIDTRIELYTPDGSQDASHRIALSVEPTGPAPRLSVIVDANERMLDLAGTWPNEPEKAELIALTLAAPGNIPDILGMKLGASTTATPKEVRLEIRPRAVADGDSGGPFLALFITWTLEATVGDAVDPASGASVSALEVGASVAVDVRVGFAAMAQTSELGVANFAVRLDVVGFGITSNWIPLALLDVATWSAFEMPGLLDWFAKIVGVTIPDLPAITWDVDLPLSITLPLGLRLKESAFRIAPADGRPRVHLEAKGLVLRIGSIDLPHDDFRLDLVWNGASYTLRVVLAEWKRAPGGDGEFLKLPFRLLRASAAAWRLRLGFFAHDDRACFDTVLEVGGLKLEYGEGRKLYEANLRIHLRDLRVLTAPPTTTRTLFEGEGAEYDSYKIPIPRLTFAESPAGAGTPNDYGIEFLDGAVDTDSRLFLAWRQNGNQFLKALSSDLFGTVPAGSIPGDANTLVAGIEIASFASSAGGRDLQLRFDWRESTAAVTAVLPALPAVPPPAGRDEEDHLCFDADDLRSGIVLPVPATPLPDMAAITAGADAIALSLLGLTLRLARPSSQSIVYRAEADGVDSLAWLANYDPAPSFAAGRALAEAVIDFSLADTAGGARQVQPSSAAGSREPFLRALLGGTGSGATSVAIAGWREGERPRFLQVYASDRPFTSLIPAPAANNLGEDECPGAPPVDRAALPLPSSAFIGFRLREAGLWQLALQTRLLESALKLFGEGRSVNVKITEVCVDAHATAVLLATELTVALTAETTVEGTVRFRFGLDDLALSVEGPARLTVDLPVDDFPAWTSDVLDPIATKGSRISKPLEFLGFELRALRTGTENTPIGMLALTFDDGRFVLGVPDGSKGTKDVDLLLRHQGFGGTGLVFRIDRFALGTGGLDLDATLIPVALKLPGLSKPFALNAARLSIVGGRMQDLMISGSGNLPDLLNAAPVEISVRMAQNPGGNIVLKEFDCSLGDGDAPIFTRGVRCRFELTKLTIDMDDAGGTREAAWFFRISGSLQFHPEGAEFAGNLLEDFDSIRCEFANAPLGDEFFEHIELVATLTRPRRFKVLKLFDMEVRGIGFHPRYPSFDRPAIIIAGQIAFADIGDVLSVDVDFHRLYLGLPNATDRLPPVEAKGLRIAISSSGFKIAGRVEYMKDELIDGFGGEGTVLIPGLPELSAAFAFAKLRAVATDGWKRGWFIAIEVSRISYQIGSLPLYLRQIGLGFGYRYTSVMIKRLEDEPELGALIKLMLAELAQHQTLARLSSWAPDPERDDGGSPRWSIGFEAVLSMTSANSAPTKYDPAGERKLKTLILQLLVFLRSDFTFLAAAKLWFPVSTDDFFEDAEAMRSRPLALGFVSYQPSKSRLLAHAAKGKNPYFGRADDRPVPDQVIKILDDSHFEATFLSEPGVLHAELGWPDRLFFNFRIGPLTLECRGGILYRLDREMLVHGVFFSGRGNLTVGGGVSAGIVGAEVRAEITVAAAMRLMIGLRLTDPTRSAIYAVTGLDVAVRFSIHAWFRLNLRFCKIKIDIGFSIELQLVVVLEIGWAGAADLGCRARATLVIGAFGRQLKITARASILADNVDDARAVLAPYMGSFLEPGAVPPIPGLGGGALFDVRGMRAPVFPAFAPSTGDAAAVGEPLGDRFVFARMRGQKTTDGRRLWFGWVIPSPKSEFFYPVSPVPAAEVAYARLSIPPDAGVQVFAPQIAGDQLTWIPAGAAIDLSMHADAKVALAPVDGGAAEELTLIKLLAGCHEPPASATEPGYFPSRWGDDDDLMSVGRAAHLFTRKADADERILDPNDPARATRRNLDPNNPYDKKLMQSVTAHFDATAGSDDAAGNLEQAHGAQAWLLRTFTEDLDAIASRTRFDAGAPTATPLPGGRPSIGHLGLLVCVVAAECPPWLGAFSGGHEQAHIDFLMEHHGPDTVHFAGKIGPVLDFNTADFETNPPDIRERASYFDEETLNFAWDLDWGPRGDPDSVLGRRPDITQFLAACEVVITVEGEEQPVDRARVLPVDILVDPTLRLPPRYQYSRSVAALGLDPGDSLSLETRVTATIRPIAQDRSVGGPLSMTAVYRPRATPLAADDVTFIVRFKPDRTLTGSLTWRELVPPNDPGVLAVRRRELVLRPLRRLPLGAFPEEAADADDSGLASALGSGLRDGDIVIALSDKLRSVPPTSLPRVLPENETAPAPAQQGFAINFDDDLASLVAGVFDHLGRRLESTSQQALLAFGFLRRRPATAAAGSGWNVFVRTAANDLEPVKDLPAVGYAAPIRARILLDQVDPEGTPKMRVLDHLEWLPPRTDAGTHQLTEVAATVGLIHTANLVDADTIEYLPRPGRERGVTLRWSAQPAADRPIEKVAAYQLYEARMDALVNLDRVEAAGFGTEWQKIHEVKPIDVPFAGRAVTSFVQPEIWEASSPSFAATLSFLHRIEVPSEEMTAKWPGWFSWNESELKWPPFVPSVDATLAEMRAAGDFVAKRSLHPYLAILVAHLSAQGATAIGGAPGTTFTVEVSAGKAVKLDAGEGSAGRLPDPITWMQQDVENADPLGWGGLHHFGLAVSVALRDPVSGVYLTQSQVRREIQVAREAVRQRVASFADLAESESYLAMDLPLQHERAVTTEIRRTLLAESDPIALSMVQLTLRPRPVWLRRGDDWTAHRGVSYSVFHDPDGLLSGEGHPVRLRADLSVIYLDDPVRTAMFPAADTEIPFRTILPGTCRRAVLSWRSSAPPSTAFRIGDHFWSEQLAERPVPLVAAAEDPALTPFGLFPLQEDVVASALMRTDVLPDQPPQLTAAPYYQGFLDHLVQAFPGATADELKQDALLPQAYIRWSARYFRSASVDNRIATLVAPKGAMPSRMAPDGRGTLAYTHPIREDLASLRSYAVRVVDRYHMLQTGAEPPEPDGFAPESCVDVDIPRRRKLVAPKAVGLRLLTTPDAVEYHELALSEHVEQALSRANLLVARKLEFQDLRRRYTMAFAFDQWVDDLEAEGLVADVSWPPDLAPGRAEAPPDGLGADTFLATAPLARFGGLRIVTPAEAFYYKQTVTVVARAVSVQSPPLEIALPAPNAIPPLPADASPTIFAPTPDWSAFEDLSARHAKLANVLRGHAVVPYLLPRTGARITTRFPRLFEHIAPAALAGHLAGERLPRTFGCLPDPLGRIEIVAETSGARATIAVVEPRKDASLIGTVIVNELSNSNPAVCTVDASDISKFSDGMRVRIAGAIGTSMTAANGVQTISNVNAEANTFVLASVNTELETSPQISGVTATPTLFVHRNVSNELTAAPIDYPAPSASWHEGLPFSVDVFKAWPLPLADEIAVAVREAADRKQFATDRVARLAALSVRLRVEGAADTWKVTEIAPLDGPRWLYRPSLDAAGEISATQADREIGLRLVLDHTRLAAAELAGDDVDLLHEIETKQNVILSEPFPQALDVRPIDAALAQVEHTLWLHDSRAWRPIDTIPPEIGAGERFLILGDLNEAVYAAAAAAQLPLPDPPPTAAEAAALAALARTLAELHVLRRVVLSVVAHHGNLPPARWGDSYGV</sequence>